<dbReference type="SUPFAM" id="SSF48403">
    <property type="entry name" value="Ankyrin repeat"/>
    <property type="match status" value="1"/>
</dbReference>
<protein>
    <recommendedName>
        <fullName evidence="2">Peptidase S8/S53 domain-containing protein</fullName>
    </recommendedName>
</protein>
<dbReference type="AlphaFoldDB" id="A0AAN6S4E2"/>
<dbReference type="Proteomes" id="UP001303473">
    <property type="component" value="Unassembled WGS sequence"/>
</dbReference>
<feature type="region of interest" description="Disordered" evidence="1">
    <location>
        <begin position="315"/>
        <end position="336"/>
    </location>
</feature>
<dbReference type="Gene3D" id="3.40.50.200">
    <property type="entry name" value="Peptidase S8/S53 domain"/>
    <property type="match status" value="1"/>
</dbReference>
<gene>
    <name evidence="3" type="ORF">QBC46DRAFT_385990</name>
</gene>
<dbReference type="SUPFAM" id="SSF52743">
    <property type="entry name" value="Subtilisin-like"/>
    <property type="match status" value="1"/>
</dbReference>
<feature type="region of interest" description="Disordered" evidence="1">
    <location>
        <begin position="474"/>
        <end position="506"/>
    </location>
</feature>
<feature type="region of interest" description="Disordered" evidence="1">
    <location>
        <begin position="244"/>
        <end position="281"/>
    </location>
</feature>
<dbReference type="InterPro" id="IPR036852">
    <property type="entry name" value="Peptidase_S8/S53_dom_sf"/>
</dbReference>
<dbReference type="GO" id="GO:0004252">
    <property type="term" value="F:serine-type endopeptidase activity"/>
    <property type="evidence" value="ECO:0007669"/>
    <property type="project" value="InterPro"/>
</dbReference>
<dbReference type="EMBL" id="MU853800">
    <property type="protein sequence ID" value="KAK3940099.1"/>
    <property type="molecule type" value="Genomic_DNA"/>
</dbReference>
<keyword evidence="4" id="KW-1185">Reference proteome</keyword>
<evidence type="ECO:0000313" key="3">
    <source>
        <dbReference type="EMBL" id="KAK3940099.1"/>
    </source>
</evidence>
<dbReference type="InterPro" id="IPR000209">
    <property type="entry name" value="Peptidase_S8/S53_dom"/>
</dbReference>
<comment type="caution">
    <text evidence="3">The sequence shown here is derived from an EMBL/GenBank/DDBJ whole genome shotgun (WGS) entry which is preliminary data.</text>
</comment>
<dbReference type="GO" id="GO:0006508">
    <property type="term" value="P:proteolysis"/>
    <property type="evidence" value="ECO:0007669"/>
    <property type="project" value="InterPro"/>
</dbReference>
<name>A0AAN6S4E2_9PEZI</name>
<accession>A0AAN6S4E2</accession>
<sequence length="986" mass="109941">MSSHGFGWDVDEDDLEAKNAVPLFPQAQKIPKDVLSAAAAVNFQENGSVQSFKNIYGATLSIRETKSVDGNVLHELTELGDPDAMSEEDKKKWPRGQVQSFVQFILGEQDYKHLFGTVKKVGGYMPLHNALFKQNHFFVGIVLEKMGADENLKDILESNLRHTTAENDTCLHLAITRNSIHTELLIDLCERLHREKPEQTAAQDTEAPNPSVFGQVDNHGNTSLHYAISLQETDEYKLTLHEEHEKAREPAASRPGVQHEPATPPHSPITEPLRRTPTASTGTEGINAQIAVMAPPIDKRQVALVERLMKADWTPLKSATRSPTGSGGRNPNTEDRLTPFQAREYAIRLRVKQQGKALFTGGGAFSQLQGAEEKRNVNKLVGEMLAREFEKLRGNDPILSVIRNFCLDKFPRSRSTTMHCLYPSGRERHIDFSLSGLRRQSIPMAYLEKLALHLQFESVLACVTLPRLRVELSAGGGDESPSGDGAKPRVSGLPTSIPGSKSQKKGKGLNDLVAIFDWLRQKQVQKIKKVVVIDDGEPCHSDEAIEDALRGLDVEVWDWKRLDVCSEVIYNCAPNVREVSLYWSGSQATLLGWYSDQGFADEKFKNLKKIILYYRKGLESQARLETYLQTFQNRIERVKQENTGLPKIRVEKQEDPEGKSFLSGFKSAGSDLMDNAWFSDMEAVLACVRRMEPPRKQLSIAIIDDGIDASLGIFDDKIAWGASFCSQLGLEDSVAPYFVSSGHHGTLMGALILRLCPGAKLYIAKLDERYSSNGGRHITAKSAAEAISWAIDAKVDIISMSWTIETVNSRDLQNLEAAVRRAQKKNILMFCAASDQGNSTTMQCYPGHWNLCLRIGAATGTGERCAWVHPRNFEHLLPGEKITYDLGDPSSPSEHSGSSVSTAIAAGLAGLIKYLHRIHEPRAESDAFYKKEDITRAFHYLGHPFPHPDKLRFLAGKDWRNGRHRKEIETGLKELFQSIKNHNPKL</sequence>
<organism evidence="3 4">
    <name type="scientific">Diplogelasinospora grovesii</name>
    <dbReference type="NCBI Taxonomy" id="303347"/>
    <lineage>
        <taxon>Eukaryota</taxon>
        <taxon>Fungi</taxon>
        <taxon>Dikarya</taxon>
        <taxon>Ascomycota</taxon>
        <taxon>Pezizomycotina</taxon>
        <taxon>Sordariomycetes</taxon>
        <taxon>Sordariomycetidae</taxon>
        <taxon>Sordariales</taxon>
        <taxon>Diplogelasinosporaceae</taxon>
        <taxon>Diplogelasinospora</taxon>
    </lineage>
</organism>
<dbReference type="Gene3D" id="1.25.40.20">
    <property type="entry name" value="Ankyrin repeat-containing domain"/>
    <property type="match status" value="1"/>
</dbReference>
<evidence type="ECO:0000259" key="2">
    <source>
        <dbReference type="Pfam" id="PF00082"/>
    </source>
</evidence>
<dbReference type="InterPro" id="IPR036770">
    <property type="entry name" value="Ankyrin_rpt-contain_sf"/>
</dbReference>
<reference evidence="4" key="1">
    <citation type="journal article" date="2023" name="Mol. Phylogenet. Evol.">
        <title>Genome-scale phylogeny and comparative genomics of the fungal order Sordariales.</title>
        <authorList>
            <person name="Hensen N."/>
            <person name="Bonometti L."/>
            <person name="Westerberg I."/>
            <person name="Brannstrom I.O."/>
            <person name="Guillou S."/>
            <person name="Cros-Aarteil S."/>
            <person name="Calhoun S."/>
            <person name="Haridas S."/>
            <person name="Kuo A."/>
            <person name="Mondo S."/>
            <person name="Pangilinan J."/>
            <person name="Riley R."/>
            <person name="LaButti K."/>
            <person name="Andreopoulos B."/>
            <person name="Lipzen A."/>
            <person name="Chen C."/>
            <person name="Yan M."/>
            <person name="Daum C."/>
            <person name="Ng V."/>
            <person name="Clum A."/>
            <person name="Steindorff A."/>
            <person name="Ohm R.A."/>
            <person name="Martin F."/>
            <person name="Silar P."/>
            <person name="Natvig D.O."/>
            <person name="Lalanne C."/>
            <person name="Gautier V."/>
            <person name="Ament-Velasquez S.L."/>
            <person name="Kruys A."/>
            <person name="Hutchinson M.I."/>
            <person name="Powell A.J."/>
            <person name="Barry K."/>
            <person name="Miller A.N."/>
            <person name="Grigoriev I.V."/>
            <person name="Debuchy R."/>
            <person name="Gladieux P."/>
            <person name="Hiltunen Thoren M."/>
            <person name="Johannesson H."/>
        </authorList>
    </citation>
    <scope>NUCLEOTIDE SEQUENCE [LARGE SCALE GENOMIC DNA]</scope>
    <source>
        <strain evidence="4">CBS 340.73</strain>
    </source>
</reference>
<evidence type="ECO:0000256" key="1">
    <source>
        <dbReference type="SAM" id="MobiDB-lite"/>
    </source>
</evidence>
<proteinExistence type="predicted"/>
<feature type="domain" description="Peptidase S8/S53" evidence="2">
    <location>
        <begin position="696"/>
        <end position="918"/>
    </location>
</feature>
<evidence type="ECO:0000313" key="4">
    <source>
        <dbReference type="Proteomes" id="UP001303473"/>
    </source>
</evidence>
<dbReference type="Pfam" id="PF00082">
    <property type="entry name" value="Peptidase_S8"/>
    <property type="match status" value="1"/>
</dbReference>